<keyword evidence="5" id="KW-1185">Reference proteome</keyword>
<dbReference type="RefSeq" id="WP_085305468.1">
    <property type="nucleotide sequence ID" value="NZ_AP022594.1"/>
</dbReference>
<comment type="caution">
    <text evidence="4">The sequence shown here is derived from an EMBL/GenBank/DDBJ whole genome shotgun (WGS) entry which is preliminary data.</text>
</comment>
<dbReference type="Gene3D" id="3.40.50.150">
    <property type="entry name" value="Vaccinia Virus protein VP39"/>
    <property type="match status" value="1"/>
</dbReference>
<dbReference type="REBASE" id="374418">
    <property type="entry name" value="M.Mko19956ORF39350P"/>
</dbReference>
<evidence type="ECO:0000256" key="2">
    <source>
        <dbReference type="ARBA" id="ARBA00022603"/>
    </source>
</evidence>
<accession>A0A7I7SIB0</accession>
<gene>
    <name evidence="4" type="ORF">B8W67_18070</name>
</gene>
<keyword evidence="3" id="KW-0808">Transferase</keyword>
<dbReference type="AlphaFoldDB" id="A0A7I7SIB0"/>
<dbReference type="Pfam" id="PF01555">
    <property type="entry name" value="N6_N4_Mtase"/>
    <property type="match status" value="1"/>
</dbReference>
<dbReference type="OrthoDB" id="9773060at2"/>
<dbReference type="EMBL" id="NCXO01000058">
    <property type="protein sequence ID" value="OSC27603.1"/>
    <property type="molecule type" value="Genomic_DNA"/>
</dbReference>
<evidence type="ECO:0000313" key="4">
    <source>
        <dbReference type="EMBL" id="OSC27603.1"/>
    </source>
</evidence>
<dbReference type="PRINTS" id="PR00508">
    <property type="entry name" value="S21N4MTFRASE"/>
</dbReference>
<name>A0A7I7SIB0_9MYCO</name>
<evidence type="ECO:0000313" key="5">
    <source>
        <dbReference type="Proteomes" id="UP000193577"/>
    </source>
</evidence>
<evidence type="ECO:0000256" key="1">
    <source>
        <dbReference type="ARBA" id="ARBA00006594"/>
    </source>
</evidence>
<dbReference type="GO" id="GO:0032259">
    <property type="term" value="P:methylation"/>
    <property type="evidence" value="ECO:0007669"/>
    <property type="project" value="UniProtKB-KW"/>
</dbReference>
<reference evidence="4 5" key="1">
    <citation type="submission" date="2017-04" db="EMBL/GenBank/DDBJ databases">
        <title>The new phylogeny of genus Mycobacterium.</title>
        <authorList>
            <person name="Tortoli E."/>
            <person name="Trovato A."/>
            <person name="Cirillo D.M."/>
        </authorList>
    </citation>
    <scope>NUCLEOTIDE SEQUENCE [LARGE SCALE GENOMIC DNA]</scope>
    <source>
        <strain evidence="4 5">KCTC 19819</strain>
    </source>
</reference>
<protein>
    <submittedName>
        <fullName evidence="4">Site-specific DNA-methyltransferase</fullName>
    </submittedName>
</protein>
<dbReference type="SUPFAM" id="SSF53335">
    <property type="entry name" value="S-adenosyl-L-methionine-dependent methyltransferases"/>
    <property type="match status" value="1"/>
</dbReference>
<dbReference type="InterPro" id="IPR001091">
    <property type="entry name" value="RM_Methyltransferase"/>
</dbReference>
<dbReference type="InterPro" id="IPR029063">
    <property type="entry name" value="SAM-dependent_MTases_sf"/>
</dbReference>
<dbReference type="GO" id="GO:0008170">
    <property type="term" value="F:N-methyltransferase activity"/>
    <property type="evidence" value="ECO:0007669"/>
    <property type="project" value="InterPro"/>
</dbReference>
<dbReference type="InterPro" id="IPR002052">
    <property type="entry name" value="DNA_methylase_N6_adenine_CS"/>
</dbReference>
<dbReference type="PROSITE" id="PS00092">
    <property type="entry name" value="N6_MTASE"/>
    <property type="match status" value="1"/>
</dbReference>
<organism evidence="4 5">
    <name type="scientific">Mycolicibacillus koreensis</name>
    <dbReference type="NCBI Taxonomy" id="1069220"/>
    <lineage>
        <taxon>Bacteria</taxon>
        <taxon>Bacillati</taxon>
        <taxon>Actinomycetota</taxon>
        <taxon>Actinomycetes</taxon>
        <taxon>Mycobacteriales</taxon>
        <taxon>Mycobacteriaceae</taxon>
        <taxon>Mycolicibacillus</taxon>
    </lineage>
</organism>
<comment type="similarity">
    <text evidence="1">Belongs to the N(4)/N(6)-methyltransferase family.</text>
</comment>
<sequence>MSRLTDLLRQLREKEPQLAQDLEREVAVLADRRAFGLNFERHVPEAVELPGRPVRKGDKVRILPPRGAMPKQPDGRLWRVVGVDRTSGTASLAALADDETRDGALDDLVVVAEFRDPIYPSLVSTDTLERGGDKPFHAVINAENYHALEMLSYTHRGKVDCVYIDPPYNSGAKDWKYNNHYVEGDDLYRHSKWLAFMERRLIVCRNLLNPLSSALIVTIDEREYLRLGLLLEQLFPEAKIQMVSSVINRKGVVRTNELTRTNEFIFLVLFGDQELFAERQISDKKVRWASLRRFENSSRRNGPQSRPDQFYPIYLGVDSGRIEHVGTSIPVGVDRSTVSDLPGCQTLWPLKPDGTEMVWGLTPATLRKRLAEGFVKATPGRNGKPPTLYYLTSGQVAEIANGELLVTGHDSNGSAIVEYVTGKASLPTTQWDRESHNAQSNGTGLLSSLIPGRKFPYSKSIYAVEDVLRLFVGSKPNAIVLDFFAGSGTTLHAAMRLNRQDGGRRQAILVTNNEVAADERNGLYKQGLRPGDAEWERWGICEYITKPRIAAAVTGKTPEGELIAGEYKFVDEFPICEGFDENVEFFSLCYESPLRVASNREFTRIAPLLWMRSGSQGRRIDDISGGWEVSDNYGVLADLDKTEDFLKAIAANEAVAHAYIITDEDRLFESVAQELPDHVEAIRLYESYLRNFEIESGRGAL</sequence>
<keyword evidence="2" id="KW-0489">Methyltransferase</keyword>
<evidence type="ECO:0000256" key="3">
    <source>
        <dbReference type="ARBA" id="ARBA00022679"/>
    </source>
</evidence>
<proteinExistence type="inferred from homology"/>
<dbReference type="InterPro" id="IPR002941">
    <property type="entry name" value="DNA_methylase_N4/N6"/>
</dbReference>
<dbReference type="Proteomes" id="UP000193577">
    <property type="component" value="Unassembled WGS sequence"/>
</dbReference>
<dbReference type="GO" id="GO:0003677">
    <property type="term" value="F:DNA binding"/>
    <property type="evidence" value="ECO:0007669"/>
    <property type="project" value="InterPro"/>
</dbReference>